<evidence type="ECO:0000256" key="1">
    <source>
        <dbReference type="ARBA" id="ARBA00004418"/>
    </source>
</evidence>
<keyword evidence="7" id="KW-0472">Membrane</keyword>
<dbReference type="AlphaFoldDB" id="A0A9Q8YEX9"/>
<keyword evidence="9" id="KW-0614">Plasmid</keyword>
<keyword evidence="3" id="KW-0808">Transferase</keyword>
<evidence type="ECO:0000256" key="6">
    <source>
        <dbReference type="ARBA" id="ARBA00022841"/>
    </source>
</evidence>
<evidence type="ECO:0000259" key="8">
    <source>
        <dbReference type="Pfam" id="PF16822"/>
    </source>
</evidence>
<protein>
    <submittedName>
        <fullName evidence="9">SGNH/GDSL hydrolase family protein</fullName>
    </submittedName>
</protein>
<keyword evidence="7" id="KW-0812">Transmembrane</keyword>
<evidence type="ECO:0000256" key="5">
    <source>
        <dbReference type="ARBA" id="ARBA00022764"/>
    </source>
</evidence>
<keyword evidence="7" id="KW-1133">Transmembrane helix</keyword>
<dbReference type="SUPFAM" id="SSF52266">
    <property type="entry name" value="SGNH hydrolase"/>
    <property type="match status" value="1"/>
</dbReference>
<reference evidence="9" key="1">
    <citation type="submission" date="2022-06" db="EMBL/GenBank/DDBJ databases">
        <title>Physiological and biochemical characterization and genomic elucidation of a strain of the genus Ensifer adhaerens M8 that combines arsenic oxidation and chromium reduction.</title>
        <authorList>
            <person name="Li X."/>
            <person name="Yu c."/>
        </authorList>
    </citation>
    <scope>NUCLEOTIDE SEQUENCE</scope>
    <source>
        <strain evidence="9">M8</strain>
        <plasmid evidence="9">pA</plasmid>
    </source>
</reference>
<evidence type="ECO:0000313" key="9">
    <source>
        <dbReference type="EMBL" id="USJ26946.1"/>
    </source>
</evidence>
<feature type="domain" description="AlgX/AlgJ SGNH hydrolase-like" evidence="8">
    <location>
        <begin position="377"/>
        <end position="433"/>
    </location>
</feature>
<feature type="transmembrane region" description="Helical" evidence="7">
    <location>
        <begin position="39"/>
        <end position="61"/>
    </location>
</feature>
<evidence type="ECO:0000256" key="7">
    <source>
        <dbReference type="SAM" id="Phobius"/>
    </source>
</evidence>
<evidence type="ECO:0000313" key="10">
    <source>
        <dbReference type="Proteomes" id="UP001055460"/>
    </source>
</evidence>
<dbReference type="InterPro" id="IPR036514">
    <property type="entry name" value="SGNH_hydro_sf"/>
</dbReference>
<comment type="subcellular location">
    <subcellularLocation>
        <location evidence="1">Periplasm</location>
    </subcellularLocation>
</comment>
<dbReference type="GO" id="GO:0042121">
    <property type="term" value="P:alginic acid biosynthetic process"/>
    <property type="evidence" value="ECO:0007669"/>
    <property type="project" value="UniProtKB-KW"/>
</dbReference>
<keyword evidence="5" id="KW-0574">Periplasm</keyword>
<keyword evidence="4" id="KW-0732">Signal</keyword>
<proteinExistence type="predicted"/>
<dbReference type="Gene3D" id="3.40.50.1110">
    <property type="entry name" value="SGNH hydrolase"/>
    <property type="match status" value="1"/>
</dbReference>
<sequence>MISRKTSAILCGVLASYWLLSPIYAVWHFDEYASTAPLLVRYVLVPAALSLIVLCVGLLAPPRVATGVGIYGLSILMGLFLFEALLTVRSVPVRLSMLGQLSQQQSEAMAQREDMVRGFTLAQLNKLSGATKLREAVLSGFPKTQVVLCSGPDSVVSYRADRYGFNNPDALYETTRLESMLLGDSFVEGFCLPPEENMVSQLRREGIHAIGMGIRGNGPLTELATLGRFGPMFKPRHVFMVFFEGNDWENLQAELERPWLRPALAQSADYGTPSTANEMMQRAKSMMDDINSRPVTAADLFTKTEILRNFIALQQTFTRLGLIFPKATPAIPEFGEVLRRAKTMAIGWSGSFTLVYVPQLDRFIGPLPAAHAYEPLRTRVLGSASEAGVDVIDLTSALEKELQPETFYGPDGHFNSRGAAFAATILAAHLRGLAVVPSVANFRP</sequence>
<dbReference type="RefSeq" id="WP_113136260.1">
    <property type="nucleotide sequence ID" value="NZ_CP098808.1"/>
</dbReference>
<feature type="transmembrane region" description="Helical" evidence="7">
    <location>
        <begin position="68"/>
        <end position="88"/>
    </location>
</feature>
<dbReference type="GO" id="GO:0042597">
    <property type="term" value="C:periplasmic space"/>
    <property type="evidence" value="ECO:0007669"/>
    <property type="project" value="UniProtKB-SubCell"/>
</dbReference>
<gene>
    <name evidence="9" type="ORF">NE863_23580</name>
</gene>
<feature type="transmembrane region" description="Helical" evidence="7">
    <location>
        <begin position="7"/>
        <end position="27"/>
    </location>
</feature>
<dbReference type="GO" id="GO:0016788">
    <property type="term" value="F:hydrolase activity, acting on ester bonds"/>
    <property type="evidence" value="ECO:0007669"/>
    <property type="project" value="UniProtKB-ARBA"/>
</dbReference>
<name>A0A9Q8YEX9_ENSAD</name>
<organism evidence="9 10">
    <name type="scientific">Ensifer adhaerens</name>
    <name type="common">Sinorhizobium morelense</name>
    <dbReference type="NCBI Taxonomy" id="106592"/>
    <lineage>
        <taxon>Bacteria</taxon>
        <taxon>Pseudomonadati</taxon>
        <taxon>Pseudomonadota</taxon>
        <taxon>Alphaproteobacteria</taxon>
        <taxon>Hyphomicrobiales</taxon>
        <taxon>Rhizobiaceae</taxon>
        <taxon>Sinorhizobium/Ensifer group</taxon>
        <taxon>Ensifer</taxon>
    </lineage>
</organism>
<dbReference type="InterPro" id="IPR031811">
    <property type="entry name" value="ALGX/ALGJ_SGNH-like"/>
</dbReference>
<geneLocation type="plasmid" evidence="9 10">
    <name>pA</name>
</geneLocation>
<keyword evidence="6" id="KW-0016">Alginate biosynthesis</keyword>
<dbReference type="Proteomes" id="UP001055460">
    <property type="component" value="Plasmid pA"/>
</dbReference>
<evidence type="ECO:0000256" key="2">
    <source>
        <dbReference type="ARBA" id="ARBA00005182"/>
    </source>
</evidence>
<evidence type="ECO:0000256" key="4">
    <source>
        <dbReference type="ARBA" id="ARBA00022729"/>
    </source>
</evidence>
<comment type="pathway">
    <text evidence="2">Glycan biosynthesis; alginate biosynthesis.</text>
</comment>
<accession>A0A9Q8YEX9</accession>
<keyword evidence="9" id="KW-0378">Hydrolase</keyword>
<dbReference type="GO" id="GO:0016740">
    <property type="term" value="F:transferase activity"/>
    <property type="evidence" value="ECO:0007669"/>
    <property type="project" value="UniProtKB-KW"/>
</dbReference>
<dbReference type="Pfam" id="PF16822">
    <property type="entry name" value="ALGX"/>
    <property type="match status" value="1"/>
</dbReference>
<evidence type="ECO:0000256" key="3">
    <source>
        <dbReference type="ARBA" id="ARBA00022679"/>
    </source>
</evidence>
<dbReference type="EMBL" id="CP098808">
    <property type="protein sequence ID" value="USJ26946.1"/>
    <property type="molecule type" value="Genomic_DNA"/>
</dbReference>